<name>A0A316ZJB5_9BASI</name>
<evidence type="ECO:0000313" key="2">
    <source>
        <dbReference type="Proteomes" id="UP000245946"/>
    </source>
</evidence>
<evidence type="ECO:0000313" key="1">
    <source>
        <dbReference type="EMBL" id="PWO01073.1"/>
    </source>
</evidence>
<dbReference type="GeneID" id="37266630"/>
<sequence length="259" mass="27176">MPRHELLRGAKSLDVTAGELGAQPAAVARRRDPPGSAMRACRPRVTTRVVLMPPELPADGVQLAATRLSAAAARPSAATAPHAVRQIAARRAAAARTTVRRVGPWLRGCLRGCSTAAGSKRDPGDCLRPTSPCAFAIKPSEPEVRCPERGASLQGGPACRSGVHAAAATLGMLLHVDQPPLRSTLSRRCRVGSRGGSHSLSAPGPTRGVRTRALTLVVDCISRHQANTACFSTVSVISHFALYVTCRSLWPRWAGPSAS</sequence>
<proteinExistence type="predicted"/>
<protein>
    <submittedName>
        <fullName evidence="1">Uncharacterized protein</fullName>
    </submittedName>
</protein>
<gene>
    <name evidence="1" type="ORF">FA09DRAFT_1324</name>
</gene>
<dbReference type="RefSeq" id="XP_025601351.1">
    <property type="nucleotide sequence ID" value="XM_025739084.1"/>
</dbReference>
<organism evidence="1 2">
    <name type="scientific">Tilletiopsis washingtonensis</name>
    <dbReference type="NCBI Taxonomy" id="58919"/>
    <lineage>
        <taxon>Eukaryota</taxon>
        <taxon>Fungi</taxon>
        <taxon>Dikarya</taxon>
        <taxon>Basidiomycota</taxon>
        <taxon>Ustilaginomycotina</taxon>
        <taxon>Exobasidiomycetes</taxon>
        <taxon>Entylomatales</taxon>
        <taxon>Entylomatales incertae sedis</taxon>
        <taxon>Tilletiopsis</taxon>
    </lineage>
</organism>
<reference evidence="1 2" key="1">
    <citation type="journal article" date="2018" name="Mol. Biol. Evol.">
        <title>Broad Genomic Sampling Reveals a Smut Pathogenic Ancestry of the Fungal Clade Ustilaginomycotina.</title>
        <authorList>
            <person name="Kijpornyongpan T."/>
            <person name="Mondo S.J."/>
            <person name="Barry K."/>
            <person name="Sandor L."/>
            <person name="Lee J."/>
            <person name="Lipzen A."/>
            <person name="Pangilinan J."/>
            <person name="LaButti K."/>
            <person name="Hainaut M."/>
            <person name="Henrissat B."/>
            <person name="Grigoriev I.V."/>
            <person name="Spatafora J.W."/>
            <person name="Aime M.C."/>
        </authorList>
    </citation>
    <scope>NUCLEOTIDE SEQUENCE [LARGE SCALE GENOMIC DNA]</scope>
    <source>
        <strain evidence="1 2">MCA 4186</strain>
    </source>
</reference>
<dbReference type="AlphaFoldDB" id="A0A316ZJB5"/>
<dbReference type="EMBL" id="KZ819283">
    <property type="protein sequence ID" value="PWO01073.1"/>
    <property type="molecule type" value="Genomic_DNA"/>
</dbReference>
<keyword evidence="2" id="KW-1185">Reference proteome</keyword>
<accession>A0A316ZJB5</accession>
<dbReference type="Proteomes" id="UP000245946">
    <property type="component" value="Unassembled WGS sequence"/>
</dbReference>